<dbReference type="STRING" id="1385514.N782_07215"/>
<evidence type="ECO:0000313" key="8">
    <source>
        <dbReference type="Proteomes" id="UP000030147"/>
    </source>
</evidence>
<feature type="transmembrane region" description="Helical" evidence="6">
    <location>
        <begin position="128"/>
        <end position="151"/>
    </location>
</feature>
<feature type="transmembrane region" description="Helical" evidence="6">
    <location>
        <begin position="277"/>
        <end position="304"/>
    </location>
</feature>
<evidence type="ECO:0000256" key="3">
    <source>
        <dbReference type="ARBA" id="ARBA00022692"/>
    </source>
</evidence>
<dbReference type="RefSeq" id="WP_036818289.1">
    <property type="nucleotide sequence ID" value="NZ_AVBF01000017.1"/>
</dbReference>
<dbReference type="PANTHER" id="PTHR10010:SF46">
    <property type="entry name" value="SODIUM-DEPENDENT PHOSPHATE TRANSPORT PROTEIN 2B"/>
    <property type="match status" value="1"/>
</dbReference>
<keyword evidence="5 6" id="KW-0472">Membrane</keyword>
<dbReference type="GO" id="GO:0005886">
    <property type="term" value="C:plasma membrane"/>
    <property type="evidence" value="ECO:0007669"/>
    <property type="project" value="UniProtKB-SubCell"/>
</dbReference>
<proteinExistence type="predicted"/>
<dbReference type="GO" id="GO:0044341">
    <property type="term" value="P:sodium-dependent phosphate transport"/>
    <property type="evidence" value="ECO:0007669"/>
    <property type="project" value="InterPro"/>
</dbReference>
<dbReference type="NCBIfam" id="TIGR00704">
    <property type="entry name" value="NaPi_cotrn_rel"/>
    <property type="match status" value="1"/>
</dbReference>
<sequence length="311" mass="33416">MGDILTLLTVFIIMFLFGMTILRIGLYQLSYHRMKSLLALFADHPIKGMLTGIVVTGILQSSSCTMIITVGLVAVGALSFKQSIGIMLGANIGTTVTLELLSLSHNIPIWPMLVLGCILLFFRKPVLFGTGGILFGLGTMFVALHGFSTLAQPIQQLPIIQDMLAFTNLFPSLSIAVGTVLTAIIQSSTASTGIAMSFLNEGLFTMPSAIGIMLGANIGTCITAWLASLGSNQEAKLVAMAHIWLNVIGVLIFAPFLEEMAMVSGWLANTPMQQLAHISVLFNVISSIVVLPFLKQFTSFVLLVHGKKEIR</sequence>
<evidence type="ECO:0000256" key="6">
    <source>
        <dbReference type="SAM" id="Phobius"/>
    </source>
</evidence>
<evidence type="ECO:0000256" key="5">
    <source>
        <dbReference type="ARBA" id="ARBA00023136"/>
    </source>
</evidence>
<dbReference type="Proteomes" id="UP000030147">
    <property type="component" value="Unassembled WGS sequence"/>
</dbReference>
<feature type="transmembrane region" description="Helical" evidence="6">
    <location>
        <begin position="65"/>
        <end position="88"/>
    </location>
</feature>
<dbReference type="NCBIfam" id="NF037997">
    <property type="entry name" value="Na_Pi_symport"/>
    <property type="match status" value="1"/>
</dbReference>
<keyword evidence="8" id="KW-1185">Reference proteome</keyword>
<keyword evidence="3 6" id="KW-0812">Transmembrane</keyword>
<dbReference type="eggNOG" id="COG1283">
    <property type="taxonomic scope" value="Bacteria"/>
</dbReference>
<feature type="transmembrane region" description="Helical" evidence="6">
    <location>
        <begin position="237"/>
        <end position="257"/>
    </location>
</feature>
<evidence type="ECO:0000256" key="2">
    <source>
        <dbReference type="ARBA" id="ARBA00022475"/>
    </source>
</evidence>
<keyword evidence="4 6" id="KW-1133">Transmembrane helix</keyword>
<evidence type="ECO:0000256" key="4">
    <source>
        <dbReference type="ARBA" id="ARBA00022989"/>
    </source>
</evidence>
<dbReference type="GO" id="GO:0005436">
    <property type="term" value="F:sodium:phosphate symporter activity"/>
    <property type="evidence" value="ECO:0007669"/>
    <property type="project" value="InterPro"/>
</dbReference>
<feature type="transmembrane region" description="Helical" evidence="6">
    <location>
        <begin position="100"/>
        <end position="122"/>
    </location>
</feature>
<evidence type="ECO:0000313" key="7">
    <source>
        <dbReference type="EMBL" id="KGP73151.1"/>
    </source>
</evidence>
<accession>A0A0A2TGB1</accession>
<name>A0A0A2TGB1_9BACI</name>
<dbReference type="InterPro" id="IPR004633">
    <property type="entry name" value="NaPi_cotrn-rel/YqeW-like"/>
</dbReference>
<feature type="transmembrane region" description="Helical" evidence="6">
    <location>
        <begin position="205"/>
        <end position="225"/>
    </location>
</feature>
<feature type="transmembrane region" description="Helical" evidence="6">
    <location>
        <begin position="163"/>
        <end position="185"/>
    </location>
</feature>
<dbReference type="PANTHER" id="PTHR10010">
    <property type="entry name" value="SOLUTE CARRIER FAMILY 34 SODIUM PHOSPHATE , MEMBER 2-RELATED"/>
    <property type="match status" value="1"/>
</dbReference>
<keyword evidence="2" id="KW-1003">Cell membrane</keyword>
<dbReference type="EMBL" id="AVBF01000017">
    <property type="protein sequence ID" value="KGP73151.1"/>
    <property type="molecule type" value="Genomic_DNA"/>
</dbReference>
<comment type="subcellular location">
    <subcellularLocation>
        <location evidence="1">Cell membrane</location>
        <topology evidence="1">Multi-pass membrane protein</topology>
    </subcellularLocation>
</comment>
<dbReference type="Pfam" id="PF02690">
    <property type="entry name" value="Na_Pi_cotrans"/>
    <property type="match status" value="2"/>
</dbReference>
<organism evidence="7 8">
    <name type="scientific">Pontibacillus yanchengensis Y32</name>
    <dbReference type="NCBI Taxonomy" id="1385514"/>
    <lineage>
        <taxon>Bacteria</taxon>
        <taxon>Bacillati</taxon>
        <taxon>Bacillota</taxon>
        <taxon>Bacilli</taxon>
        <taxon>Bacillales</taxon>
        <taxon>Bacillaceae</taxon>
        <taxon>Pontibacillus</taxon>
    </lineage>
</organism>
<comment type="caution">
    <text evidence="7">The sequence shown here is derived from an EMBL/GenBank/DDBJ whole genome shotgun (WGS) entry which is preliminary data.</text>
</comment>
<protein>
    <submittedName>
        <fullName evidence="7">Na/Pi cotransporter</fullName>
    </submittedName>
</protein>
<dbReference type="AlphaFoldDB" id="A0A0A2TGB1"/>
<feature type="transmembrane region" description="Helical" evidence="6">
    <location>
        <begin position="6"/>
        <end position="26"/>
    </location>
</feature>
<dbReference type="OrthoDB" id="9763003at2"/>
<evidence type="ECO:0000256" key="1">
    <source>
        <dbReference type="ARBA" id="ARBA00004651"/>
    </source>
</evidence>
<reference evidence="7 8" key="1">
    <citation type="journal article" date="2015" name="Stand. Genomic Sci.">
        <title>High quality draft genome sequence of the moderately halophilic bacterium Pontibacillus yanchengensis Y32(T) and comparison among Pontibacillus genomes.</title>
        <authorList>
            <person name="Huang J."/>
            <person name="Qiao Z.X."/>
            <person name="Tang J.W."/>
            <person name="Wang G."/>
        </authorList>
    </citation>
    <scope>NUCLEOTIDE SEQUENCE [LARGE SCALE GENOMIC DNA]</scope>
    <source>
        <strain evidence="7 8">Y32</strain>
    </source>
</reference>
<dbReference type="InterPro" id="IPR003841">
    <property type="entry name" value="Na/Pi_transpt"/>
</dbReference>
<gene>
    <name evidence="7" type="ORF">N782_07215</name>
</gene>